<dbReference type="InterPro" id="IPR003339">
    <property type="entry name" value="ABC/ECF_trnsptr_transmembrane"/>
</dbReference>
<name>A0A1V5M6B0_UNCT6</name>
<evidence type="ECO:0000313" key="6">
    <source>
        <dbReference type="EMBL" id="OPZ88744.1"/>
    </source>
</evidence>
<keyword evidence="3 5" id="KW-1133">Transmembrane helix</keyword>
<keyword evidence="2 5" id="KW-0812">Transmembrane</keyword>
<evidence type="ECO:0000256" key="5">
    <source>
        <dbReference type="SAM" id="Phobius"/>
    </source>
</evidence>
<evidence type="ECO:0000256" key="2">
    <source>
        <dbReference type="ARBA" id="ARBA00022692"/>
    </source>
</evidence>
<dbReference type="CDD" id="cd16914">
    <property type="entry name" value="EcfT"/>
    <property type="match status" value="1"/>
</dbReference>
<protein>
    <submittedName>
        <fullName evidence="6">Energy-coupling factor transporter transmembrane protein EcfT</fullName>
    </submittedName>
</protein>
<gene>
    <name evidence="6" type="primary">ecfT</name>
    <name evidence="6" type="ORF">BWY73_01622</name>
</gene>
<reference evidence="6" key="1">
    <citation type="submission" date="2017-02" db="EMBL/GenBank/DDBJ databases">
        <title>Delving into the versatile metabolic prowess of the omnipresent phylum Bacteroidetes.</title>
        <authorList>
            <person name="Nobu M.K."/>
            <person name="Mei R."/>
            <person name="Narihiro T."/>
            <person name="Kuroda K."/>
            <person name="Liu W.-T."/>
        </authorList>
    </citation>
    <scope>NUCLEOTIDE SEQUENCE</scope>
    <source>
        <strain evidence="6">ADurb.Bin417</strain>
    </source>
</reference>
<sequence>MAGILKPVAAFAVLLFLLHLFFTPGRQIVSLPLLPLPMTYEGLGRGGVVAWQFLALVIAGGLLSLTTPPSELVAGLEKLLRPLKILRVPTQDLAVMVAMALRFAPTFLEEYQRMKTARAARGGGLPGEKLSRKLKTGGRLTISLLLSAFRRAEELAAAMEARGYARGPRTSLRELRLRRSDYAAAAILASFTGLDLALKYLP</sequence>
<dbReference type="Proteomes" id="UP000485484">
    <property type="component" value="Unassembled WGS sequence"/>
</dbReference>
<evidence type="ECO:0000256" key="3">
    <source>
        <dbReference type="ARBA" id="ARBA00022989"/>
    </source>
</evidence>
<evidence type="ECO:0000256" key="1">
    <source>
        <dbReference type="ARBA" id="ARBA00004141"/>
    </source>
</evidence>
<dbReference type="Pfam" id="PF02361">
    <property type="entry name" value="CbiQ"/>
    <property type="match status" value="1"/>
</dbReference>
<organism evidence="6">
    <name type="scientific">candidate division TA06 bacterium ADurb.Bin417</name>
    <dbReference type="NCBI Taxonomy" id="1852828"/>
    <lineage>
        <taxon>Bacteria</taxon>
        <taxon>Bacteria division TA06</taxon>
    </lineage>
</organism>
<dbReference type="PANTHER" id="PTHR33514">
    <property type="entry name" value="PROTEIN ABCI12, CHLOROPLASTIC"/>
    <property type="match status" value="1"/>
</dbReference>
<comment type="caution">
    <text evidence="6">The sequence shown here is derived from an EMBL/GenBank/DDBJ whole genome shotgun (WGS) entry which is preliminary data.</text>
</comment>
<feature type="transmembrane region" description="Helical" evidence="5">
    <location>
        <begin position="51"/>
        <end position="74"/>
    </location>
</feature>
<accession>A0A1V5M6B0</accession>
<dbReference type="GO" id="GO:0005886">
    <property type="term" value="C:plasma membrane"/>
    <property type="evidence" value="ECO:0007669"/>
    <property type="project" value="UniProtKB-ARBA"/>
</dbReference>
<dbReference type="PANTHER" id="PTHR33514:SF13">
    <property type="entry name" value="PROTEIN ABCI12, CHLOROPLASTIC"/>
    <property type="match status" value="1"/>
</dbReference>
<dbReference type="AlphaFoldDB" id="A0A1V5M6B0"/>
<proteinExistence type="predicted"/>
<dbReference type="EMBL" id="MWAK01000459">
    <property type="protein sequence ID" value="OPZ88744.1"/>
    <property type="molecule type" value="Genomic_DNA"/>
</dbReference>
<keyword evidence="4 5" id="KW-0472">Membrane</keyword>
<evidence type="ECO:0000256" key="4">
    <source>
        <dbReference type="ARBA" id="ARBA00023136"/>
    </source>
</evidence>
<comment type="subcellular location">
    <subcellularLocation>
        <location evidence="1">Membrane</location>
        <topology evidence="1">Multi-pass membrane protein</topology>
    </subcellularLocation>
</comment>